<dbReference type="EMBL" id="JBAHYK010000329">
    <property type="protein sequence ID" value="KAL0575179.1"/>
    <property type="molecule type" value="Genomic_DNA"/>
</dbReference>
<keyword evidence="3" id="KW-1185">Reference proteome</keyword>
<feature type="region of interest" description="Disordered" evidence="1">
    <location>
        <begin position="1"/>
        <end position="76"/>
    </location>
</feature>
<comment type="caution">
    <text evidence="2">The sequence shown here is derived from an EMBL/GenBank/DDBJ whole genome shotgun (WGS) entry which is preliminary data.</text>
</comment>
<accession>A0ABR3FIK5</accession>
<protein>
    <submittedName>
        <fullName evidence="2">Uncharacterized protein</fullName>
    </submittedName>
</protein>
<evidence type="ECO:0000313" key="2">
    <source>
        <dbReference type="EMBL" id="KAL0575179.1"/>
    </source>
</evidence>
<name>A0ABR3FIK5_9AGAR</name>
<evidence type="ECO:0000313" key="3">
    <source>
        <dbReference type="Proteomes" id="UP001465976"/>
    </source>
</evidence>
<gene>
    <name evidence="2" type="ORF">V5O48_006801</name>
</gene>
<evidence type="ECO:0000256" key="1">
    <source>
        <dbReference type="SAM" id="MobiDB-lite"/>
    </source>
</evidence>
<reference evidence="2 3" key="1">
    <citation type="submission" date="2024-02" db="EMBL/GenBank/DDBJ databases">
        <title>A draft genome for the cacao thread blight pathogen Marasmius crinis-equi.</title>
        <authorList>
            <person name="Cohen S.P."/>
            <person name="Baruah I.K."/>
            <person name="Amoako-Attah I."/>
            <person name="Bukari Y."/>
            <person name="Meinhardt L.W."/>
            <person name="Bailey B.A."/>
        </authorList>
    </citation>
    <scope>NUCLEOTIDE SEQUENCE [LARGE SCALE GENOMIC DNA]</scope>
    <source>
        <strain evidence="2 3">GH-76</strain>
    </source>
</reference>
<feature type="compositionally biased region" description="Polar residues" evidence="1">
    <location>
        <begin position="1"/>
        <end position="16"/>
    </location>
</feature>
<sequence>MTSYSIQVGLNGQYPPQGSERDQRDRRSFDQYPPSQPYPNQHPSYFPPPYPAHSSPFPGAPQQYPDQAGPLRPSKPASLKQKLYNLAVGQEVEVCVRSNVFVVGFVMGVLTFFDRIAGFGYEIRYRTLGGGESTDVFSVDRIRPR</sequence>
<organism evidence="2 3">
    <name type="scientific">Marasmius crinis-equi</name>
    <dbReference type="NCBI Taxonomy" id="585013"/>
    <lineage>
        <taxon>Eukaryota</taxon>
        <taxon>Fungi</taxon>
        <taxon>Dikarya</taxon>
        <taxon>Basidiomycota</taxon>
        <taxon>Agaricomycotina</taxon>
        <taxon>Agaricomycetes</taxon>
        <taxon>Agaricomycetidae</taxon>
        <taxon>Agaricales</taxon>
        <taxon>Marasmiineae</taxon>
        <taxon>Marasmiaceae</taxon>
        <taxon>Marasmius</taxon>
    </lineage>
</organism>
<dbReference type="Proteomes" id="UP001465976">
    <property type="component" value="Unassembled WGS sequence"/>
</dbReference>
<proteinExistence type="predicted"/>
<feature type="compositionally biased region" description="Basic and acidic residues" evidence="1">
    <location>
        <begin position="19"/>
        <end position="29"/>
    </location>
</feature>